<dbReference type="PANTHER" id="PTHR47968:SF50">
    <property type="entry name" value="KINESIN-LIKE PROTEIN"/>
    <property type="match status" value="1"/>
</dbReference>
<evidence type="ECO:0000313" key="8">
    <source>
        <dbReference type="Proteomes" id="UP000515154"/>
    </source>
</evidence>
<gene>
    <name evidence="9" type="primary">LOC115228729</name>
</gene>
<dbReference type="InterPro" id="IPR036961">
    <property type="entry name" value="Kinesin_motor_dom_sf"/>
</dbReference>
<comment type="similarity">
    <text evidence="5">Belongs to the TRAFAC class myosin-kinesin ATPase superfamily. Kinesin family.</text>
</comment>
<dbReference type="PROSITE" id="PS50067">
    <property type="entry name" value="KINESIN_MOTOR_2"/>
    <property type="match status" value="1"/>
</dbReference>
<accession>A0A6P7U0P4</accession>
<feature type="binding site" evidence="5">
    <location>
        <begin position="86"/>
        <end position="93"/>
    </location>
    <ligand>
        <name>ATP</name>
        <dbReference type="ChEBI" id="CHEBI:30616"/>
    </ligand>
</feature>
<dbReference type="PANTHER" id="PTHR47968">
    <property type="entry name" value="CENTROMERE PROTEIN E"/>
    <property type="match status" value="1"/>
</dbReference>
<dbReference type="SUPFAM" id="SSF52540">
    <property type="entry name" value="P-loop containing nucleoside triphosphate hydrolases"/>
    <property type="match status" value="1"/>
</dbReference>
<dbReference type="SMART" id="SM00129">
    <property type="entry name" value="KISc"/>
    <property type="match status" value="1"/>
</dbReference>
<evidence type="ECO:0000256" key="1">
    <source>
        <dbReference type="ARBA" id="ARBA00004245"/>
    </source>
</evidence>
<dbReference type="GO" id="GO:0007018">
    <property type="term" value="P:microtubule-based movement"/>
    <property type="evidence" value="ECO:0007669"/>
    <property type="project" value="InterPro"/>
</dbReference>
<dbReference type="GO" id="GO:0000278">
    <property type="term" value="P:mitotic cell cycle"/>
    <property type="evidence" value="ECO:0007669"/>
    <property type="project" value="TreeGrafter"/>
</dbReference>
<evidence type="ECO:0000256" key="3">
    <source>
        <dbReference type="ARBA" id="ARBA00022840"/>
    </source>
</evidence>
<evidence type="ECO:0000313" key="9">
    <source>
        <dbReference type="RefSeq" id="XP_029655107.1"/>
    </source>
</evidence>
<keyword evidence="4" id="KW-0963">Cytoplasm</keyword>
<keyword evidence="6" id="KW-0175">Coiled coil</keyword>
<dbReference type="AlphaFoldDB" id="A0A6P7U0P4"/>
<feature type="coiled-coil region" evidence="6">
    <location>
        <begin position="244"/>
        <end position="274"/>
    </location>
</feature>
<keyword evidence="5" id="KW-0505">Motor protein</keyword>
<dbReference type="Gene3D" id="3.40.850.10">
    <property type="entry name" value="Kinesin motor domain"/>
    <property type="match status" value="3"/>
</dbReference>
<evidence type="ECO:0000256" key="4">
    <source>
        <dbReference type="ARBA" id="ARBA00023212"/>
    </source>
</evidence>
<dbReference type="InterPro" id="IPR027640">
    <property type="entry name" value="Kinesin-like_fam"/>
</dbReference>
<dbReference type="GO" id="GO:0005524">
    <property type="term" value="F:ATP binding"/>
    <property type="evidence" value="ECO:0007669"/>
    <property type="project" value="UniProtKB-UniRule"/>
</dbReference>
<proteinExistence type="inferred from homology"/>
<keyword evidence="2 5" id="KW-0547">Nucleotide-binding</keyword>
<dbReference type="GO" id="GO:0008017">
    <property type="term" value="F:microtubule binding"/>
    <property type="evidence" value="ECO:0007669"/>
    <property type="project" value="InterPro"/>
</dbReference>
<dbReference type="RefSeq" id="XP_029655107.1">
    <property type="nucleotide sequence ID" value="XM_029799247.2"/>
</dbReference>
<dbReference type="InterPro" id="IPR001752">
    <property type="entry name" value="Kinesin_motor_dom"/>
</dbReference>
<dbReference type="GO" id="GO:0003777">
    <property type="term" value="F:microtubule motor activity"/>
    <property type="evidence" value="ECO:0007669"/>
    <property type="project" value="InterPro"/>
</dbReference>
<evidence type="ECO:0000256" key="2">
    <source>
        <dbReference type="ARBA" id="ARBA00022741"/>
    </source>
</evidence>
<dbReference type="Pfam" id="PF00225">
    <property type="entry name" value="Kinesin"/>
    <property type="match status" value="2"/>
</dbReference>
<keyword evidence="8" id="KW-1185">Reference proteome</keyword>
<dbReference type="InterPro" id="IPR027417">
    <property type="entry name" value="P-loop_NTPase"/>
</dbReference>
<organism evidence="8 9">
    <name type="scientific">Octopus sinensis</name>
    <name type="common">East Asian common octopus</name>
    <dbReference type="NCBI Taxonomy" id="2607531"/>
    <lineage>
        <taxon>Eukaryota</taxon>
        <taxon>Metazoa</taxon>
        <taxon>Spiralia</taxon>
        <taxon>Lophotrochozoa</taxon>
        <taxon>Mollusca</taxon>
        <taxon>Cephalopoda</taxon>
        <taxon>Coleoidea</taxon>
        <taxon>Octopodiformes</taxon>
        <taxon>Octopoda</taxon>
        <taxon>Incirrata</taxon>
        <taxon>Octopodidae</taxon>
        <taxon>Octopus</taxon>
    </lineage>
</organism>
<comment type="subcellular location">
    <subcellularLocation>
        <location evidence="1">Cytoplasm</location>
        <location evidence="1">Cytoskeleton</location>
    </subcellularLocation>
</comment>
<evidence type="ECO:0000256" key="6">
    <source>
        <dbReference type="SAM" id="Coils"/>
    </source>
</evidence>
<evidence type="ECO:0000256" key="5">
    <source>
        <dbReference type="PROSITE-ProRule" id="PRU00283"/>
    </source>
</evidence>
<name>A0A6P7U0P4_9MOLL</name>
<sequence length="288" mass="33446">MKSKRVTGSKKLEKDKSEIPSSTFEDTWTLVVTMLFDLNAKNATDTTSPPYTIIYNCTQTDIYEQVVRPIVDSVLAGYNGTIFAYGQTGTGKTFTIVTHIKIKSKEDIRDLLSSDHSFRHELKERPDTGVYVKDLSTVVTKNVEQVQRVMDIGDKNRSVGYANRAKKIQNKPHVNEDPKDAILRNYQQEIERLKSLLQHKQESTKSEETEEDMVINERHKLEEERNKIMNNDTLLNKVINSITFKEKTRLMEQLETKQEKLRIQEENRIQLSKKLQVRTQIYVLEHAK</sequence>
<keyword evidence="4" id="KW-0206">Cytoskeleton</keyword>
<evidence type="ECO:0000259" key="7">
    <source>
        <dbReference type="PROSITE" id="PS50067"/>
    </source>
</evidence>
<dbReference type="KEGG" id="osn:115228729"/>
<feature type="domain" description="Kinesin motor" evidence="7">
    <location>
        <begin position="1"/>
        <end position="288"/>
    </location>
</feature>
<dbReference type="Proteomes" id="UP000515154">
    <property type="component" value="Unplaced"/>
</dbReference>
<reference evidence="9" key="1">
    <citation type="submission" date="2025-08" db="UniProtKB">
        <authorList>
            <consortium name="RefSeq"/>
        </authorList>
    </citation>
    <scope>IDENTIFICATION</scope>
</reference>
<protein>
    <submittedName>
        <fullName evidence="9">Kinesin-II 95 kDa subunit-like</fullName>
    </submittedName>
</protein>
<keyword evidence="3 5" id="KW-0067">ATP-binding</keyword>
<dbReference type="GO" id="GO:0005874">
    <property type="term" value="C:microtubule"/>
    <property type="evidence" value="ECO:0007669"/>
    <property type="project" value="TreeGrafter"/>
</dbReference>